<organism evidence="2 3">
    <name type="scientific">Tropilaelaps mercedesae</name>
    <dbReference type="NCBI Taxonomy" id="418985"/>
    <lineage>
        <taxon>Eukaryota</taxon>
        <taxon>Metazoa</taxon>
        <taxon>Ecdysozoa</taxon>
        <taxon>Arthropoda</taxon>
        <taxon>Chelicerata</taxon>
        <taxon>Arachnida</taxon>
        <taxon>Acari</taxon>
        <taxon>Parasitiformes</taxon>
        <taxon>Mesostigmata</taxon>
        <taxon>Gamasina</taxon>
        <taxon>Dermanyssoidea</taxon>
        <taxon>Laelapidae</taxon>
        <taxon>Tropilaelaps</taxon>
    </lineage>
</organism>
<dbReference type="AlphaFoldDB" id="A0A1V9Y2M2"/>
<dbReference type="EMBL" id="MNPL01000537">
    <property type="protein sequence ID" value="OQR79933.1"/>
    <property type="molecule type" value="Genomic_DNA"/>
</dbReference>
<name>A0A1V9Y2M2_9ACAR</name>
<dbReference type="Proteomes" id="UP000192247">
    <property type="component" value="Unassembled WGS sequence"/>
</dbReference>
<dbReference type="OrthoDB" id="6484224at2759"/>
<evidence type="ECO:0000313" key="3">
    <source>
        <dbReference type="Proteomes" id="UP000192247"/>
    </source>
</evidence>
<dbReference type="PANTHER" id="PTHR39948:SF1">
    <property type="entry name" value="GEO11419P1"/>
    <property type="match status" value="1"/>
</dbReference>
<keyword evidence="1" id="KW-1133">Transmembrane helix</keyword>
<comment type="caution">
    <text evidence="2">The sequence shown here is derived from an EMBL/GenBank/DDBJ whole genome shotgun (WGS) entry which is preliminary data.</text>
</comment>
<protein>
    <submittedName>
        <fullName evidence="2">Uncharacterized protein</fullName>
    </submittedName>
</protein>
<feature type="transmembrane region" description="Helical" evidence="1">
    <location>
        <begin position="12"/>
        <end position="36"/>
    </location>
</feature>
<proteinExistence type="predicted"/>
<gene>
    <name evidence="2" type="ORF">BIW11_05391</name>
</gene>
<evidence type="ECO:0000313" key="2">
    <source>
        <dbReference type="EMBL" id="OQR79933.1"/>
    </source>
</evidence>
<accession>A0A1V9Y2M2</accession>
<dbReference type="InParanoid" id="A0A1V9Y2M2"/>
<evidence type="ECO:0000256" key="1">
    <source>
        <dbReference type="SAM" id="Phobius"/>
    </source>
</evidence>
<keyword evidence="3" id="KW-1185">Reference proteome</keyword>
<dbReference type="PANTHER" id="PTHR39948">
    <property type="entry name" value="GEO11419P1"/>
    <property type="match status" value="1"/>
</dbReference>
<keyword evidence="1" id="KW-0812">Transmembrane</keyword>
<reference evidence="2 3" key="1">
    <citation type="journal article" date="2017" name="Gigascience">
        <title>Draft genome of the honey bee ectoparasitic mite, Tropilaelaps mercedesae, is shaped by the parasitic life history.</title>
        <authorList>
            <person name="Dong X."/>
            <person name="Armstrong S.D."/>
            <person name="Xia D."/>
            <person name="Makepeace B.L."/>
            <person name="Darby A.C."/>
            <person name="Kadowaki T."/>
        </authorList>
    </citation>
    <scope>NUCLEOTIDE SEQUENCE [LARGE SCALE GENOMIC DNA]</scope>
    <source>
        <strain evidence="2">Wuxi-XJTLU</strain>
    </source>
</reference>
<keyword evidence="1" id="KW-0472">Membrane</keyword>
<sequence>MARSCESLLWSVIWMILLIFVAWEIALFCAGLYIFVSFFTPCVKGFQPVAEFLMKGINFVHFCVRNCLNGTSYSKL</sequence>